<protein>
    <recommendedName>
        <fullName evidence="4">Hemerythrin HHE cation-binding protein</fullName>
    </recommendedName>
</protein>
<comment type="caution">
    <text evidence="2">The sequence shown here is derived from an EMBL/GenBank/DDBJ whole genome shotgun (WGS) entry which is preliminary data.</text>
</comment>
<proteinExistence type="predicted"/>
<organism evidence="2 3">
    <name type="scientific">Novosphingobium fluoreni</name>
    <dbReference type="NCBI Taxonomy" id="1391222"/>
    <lineage>
        <taxon>Bacteria</taxon>
        <taxon>Pseudomonadati</taxon>
        <taxon>Pseudomonadota</taxon>
        <taxon>Alphaproteobacteria</taxon>
        <taxon>Sphingomonadales</taxon>
        <taxon>Sphingomonadaceae</taxon>
        <taxon>Novosphingobium</taxon>
    </lineage>
</organism>
<feature type="compositionally biased region" description="Low complexity" evidence="1">
    <location>
        <begin position="168"/>
        <end position="179"/>
    </location>
</feature>
<feature type="region of interest" description="Disordered" evidence="1">
    <location>
        <begin position="161"/>
        <end position="181"/>
    </location>
</feature>
<dbReference type="EMBL" id="JACIDY010000004">
    <property type="protein sequence ID" value="MBB3940295.1"/>
    <property type="molecule type" value="Genomic_DNA"/>
</dbReference>
<dbReference type="SUPFAM" id="SSF50475">
    <property type="entry name" value="FMN-binding split barrel"/>
    <property type="match status" value="1"/>
</dbReference>
<dbReference type="AlphaFoldDB" id="A0A7W6C193"/>
<sequence>MTMKQLPEAVIKVLEGSFVSEFATVSGAGVPIDTPTLCFATDDLSAVGVATGLSYPAKAERARRNPKVGLLIEGQPGEPVVSIRGIAAVRDSDLQANAIRYLSETGWEMVGAQAGVGWDKAREAVWYFSRIIIDIAPERVLWWDNADAMDQPPHVWNGSISPDFRSDPAPAGKGSPAPKWKQRTWQEIAADAIARSSPGHLTLLDADGWPLPIRATSVERVDEGFRLVVPKGAPWAARSGTATLTFQGVETFVGEAVDEGETILLNVERALPQNPLTVDPAQVLNPAEDTRAKLFSRLEEETQRRGQPIPVLPQQPPARTRLAQARFDRQMAFELAKGE</sequence>
<keyword evidence="3" id="KW-1185">Reference proteome</keyword>
<evidence type="ECO:0000256" key="1">
    <source>
        <dbReference type="SAM" id="MobiDB-lite"/>
    </source>
</evidence>
<dbReference type="Gene3D" id="2.30.110.10">
    <property type="entry name" value="Electron Transport, Fmn-binding Protein, Chain A"/>
    <property type="match status" value="1"/>
</dbReference>
<evidence type="ECO:0000313" key="2">
    <source>
        <dbReference type="EMBL" id="MBB3940295.1"/>
    </source>
</evidence>
<dbReference type="RefSeq" id="WP_183616939.1">
    <property type="nucleotide sequence ID" value="NZ_JACIDY010000004.1"/>
</dbReference>
<dbReference type="InterPro" id="IPR012349">
    <property type="entry name" value="Split_barrel_FMN-bd"/>
</dbReference>
<evidence type="ECO:0008006" key="4">
    <source>
        <dbReference type="Google" id="ProtNLM"/>
    </source>
</evidence>
<dbReference type="Proteomes" id="UP000561459">
    <property type="component" value="Unassembled WGS sequence"/>
</dbReference>
<accession>A0A7W6C193</accession>
<evidence type="ECO:0000313" key="3">
    <source>
        <dbReference type="Proteomes" id="UP000561459"/>
    </source>
</evidence>
<gene>
    <name evidence="2" type="ORF">GGR39_001952</name>
</gene>
<name>A0A7W6C193_9SPHN</name>
<reference evidence="2 3" key="1">
    <citation type="submission" date="2020-08" db="EMBL/GenBank/DDBJ databases">
        <title>Genomic Encyclopedia of Type Strains, Phase IV (KMG-IV): sequencing the most valuable type-strain genomes for metagenomic binning, comparative biology and taxonomic classification.</title>
        <authorList>
            <person name="Goeker M."/>
        </authorList>
    </citation>
    <scope>NUCLEOTIDE SEQUENCE [LARGE SCALE GENOMIC DNA]</scope>
    <source>
        <strain evidence="2 3">DSM 27568</strain>
    </source>
</reference>